<dbReference type="EMBL" id="VJXR01000077">
    <property type="protein sequence ID" value="TRW43523.1"/>
    <property type="molecule type" value="Genomic_DNA"/>
</dbReference>
<feature type="domain" description="Putative Flp pilus-assembly TadG-like N-terminal" evidence="3">
    <location>
        <begin position="28"/>
        <end position="72"/>
    </location>
</feature>
<proteinExistence type="predicted"/>
<dbReference type="RefSeq" id="WP_143419697.1">
    <property type="nucleotide sequence ID" value="NZ_VJXR01000077.1"/>
</dbReference>
<evidence type="ECO:0000256" key="2">
    <source>
        <dbReference type="SAM" id="Phobius"/>
    </source>
</evidence>
<gene>
    <name evidence="4" type="ORF">FJ693_17230</name>
</gene>
<evidence type="ECO:0000259" key="3">
    <source>
        <dbReference type="Pfam" id="PF13400"/>
    </source>
</evidence>
<dbReference type="AlphaFoldDB" id="A0A552WM12"/>
<keyword evidence="2" id="KW-0812">Transmembrane</keyword>
<feature type="transmembrane region" description="Helical" evidence="2">
    <location>
        <begin position="30"/>
        <end position="50"/>
    </location>
</feature>
<comment type="caution">
    <text evidence="4">The sequence shown here is derived from an EMBL/GenBank/DDBJ whole genome shotgun (WGS) entry which is preliminary data.</text>
</comment>
<sequence length="251" mass="26116">MRVAARPGRSSVVRLPRWCAARLAGERGSILPFAVAGAALLTLIGLLFLVPLGQAVTERRTQATAADAAALASVELWADGLEDVHSRLLHARSAEDFWAVLGRPLDAYGPSGMRAAAGAYAGRNDAELQSHDVRVRPGAGEVRVAVRSHEPVDPTGHYIYAEATARIELRGGLCLAGGLLGVDLDGGCRTAAEPTEDDTAETRCPADGGTTEAPTGQDGEVAEPDATCTPEPPDPFDPPVSALRIGTRLVG</sequence>
<evidence type="ECO:0000313" key="4">
    <source>
        <dbReference type="EMBL" id="TRW43523.1"/>
    </source>
</evidence>
<dbReference type="Proteomes" id="UP000318693">
    <property type="component" value="Unassembled WGS sequence"/>
</dbReference>
<keyword evidence="5" id="KW-1185">Reference proteome</keyword>
<evidence type="ECO:0000313" key="5">
    <source>
        <dbReference type="Proteomes" id="UP000318693"/>
    </source>
</evidence>
<keyword evidence="2" id="KW-1133">Transmembrane helix</keyword>
<name>A0A552WM12_9MICO</name>
<evidence type="ECO:0000256" key="1">
    <source>
        <dbReference type="SAM" id="MobiDB-lite"/>
    </source>
</evidence>
<feature type="region of interest" description="Disordered" evidence="1">
    <location>
        <begin position="191"/>
        <end position="241"/>
    </location>
</feature>
<reference evidence="4 5" key="1">
    <citation type="submission" date="2019-07" db="EMBL/GenBank/DDBJ databases">
        <title>Georgenia wutianyii sp. nov. and Georgenia *** sp. nov. isolated from plateau pika (Ochotona curzoniae) in the Qinghai-Tibet plateau of China.</title>
        <authorList>
            <person name="Tian Z."/>
        </authorList>
    </citation>
    <scope>NUCLEOTIDE SEQUENCE [LARGE SCALE GENOMIC DNA]</scope>
    <source>
        <strain evidence="4 5">Z446</strain>
    </source>
</reference>
<keyword evidence="2" id="KW-0472">Membrane</keyword>
<organism evidence="4 5">
    <name type="scientific">Georgenia yuyongxinii</name>
    <dbReference type="NCBI Taxonomy" id="2589797"/>
    <lineage>
        <taxon>Bacteria</taxon>
        <taxon>Bacillati</taxon>
        <taxon>Actinomycetota</taxon>
        <taxon>Actinomycetes</taxon>
        <taxon>Micrococcales</taxon>
        <taxon>Bogoriellaceae</taxon>
        <taxon>Georgenia</taxon>
    </lineage>
</organism>
<accession>A0A552WM12</accession>
<protein>
    <recommendedName>
        <fullName evidence="3">Putative Flp pilus-assembly TadG-like N-terminal domain-containing protein</fullName>
    </recommendedName>
</protein>
<dbReference type="InterPro" id="IPR028087">
    <property type="entry name" value="Tad_N"/>
</dbReference>
<dbReference type="Pfam" id="PF13400">
    <property type="entry name" value="Tad"/>
    <property type="match status" value="1"/>
</dbReference>